<dbReference type="InterPro" id="IPR013520">
    <property type="entry name" value="Ribonucl_H"/>
</dbReference>
<evidence type="ECO:0000313" key="3">
    <source>
        <dbReference type="Proteomes" id="UP000029889"/>
    </source>
</evidence>
<evidence type="ECO:0000313" key="2">
    <source>
        <dbReference type="EMBL" id="AIT13906.1"/>
    </source>
</evidence>
<protein>
    <submittedName>
        <fullName evidence="2">DNA polymerase III</fullName>
    </submittedName>
</protein>
<dbReference type="GeneID" id="22111049"/>
<dbReference type="Pfam" id="PF12843">
    <property type="entry name" value="QSregVF_b"/>
    <property type="match status" value="1"/>
</dbReference>
<dbReference type="PANTHER" id="PTHR30231">
    <property type="entry name" value="DNA POLYMERASE III SUBUNIT EPSILON"/>
    <property type="match status" value="1"/>
</dbReference>
<dbReference type="Pfam" id="PF00929">
    <property type="entry name" value="RNase_T"/>
    <property type="match status" value="1"/>
</dbReference>
<dbReference type="RefSeq" id="YP_009101603.1">
    <property type="nucleotide sequence ID" value="NC_025447.1"/>
</dbReference>
<dbReference type="SUPFAM" id="SSF53098">
    <property type="entry name" value="Ribonuclease H-like"/>
    <property type="match status" value="1"/>
</dbReference>
<dbReference type="KEGG" id="vg:22111049"/>
<dbReference type="GO" id="GO:0008408">
    <property type="term" value="F:3'-5' exonuclease activity"/>
    <property type="evidence" value="ECO:0007669"/>
    <property type="project" value="TreeGrafter"/>
</dbReference>
<dbReference type="Proteomes" id="UP000029889">
    <property type="component" value="Segment"/>
</dbReference>
<dbReference type="Gene3D" id="3.30.420.10">
    <property type="entry name" value="Ribonuclease H-like superfamily/Ribonuclease H"/>
    <property type="match status" value="1"/>
</dbReference>
<proteinExistence type="predicted"/>
<keyword evidence="3" id="KW-1185">Reference proteome</keyword>
<feature type="domain" description="Exonuclease" evidence="1">
    <location>
        <begin position="10"/>
        <end position="193"/>
    </location>
</feature>
<dbReference type="OrthoDB" id="8944at10239"/>
<dbReference type="GO" id="GO:0045004">
    <property type="term" value="P:DNA replication proofreading"/>
    <property type="evidence" value="ECO:0007669"/>
    <property type="project" value="TreeGrafter"/>
</dbReference>
<dbReference type="CDD" id="cd06127">
    <property type="entry name" value="DEDDh"/>
    <property type="match status" value="1"/>
</dbReference>
<dbReference type="PANTHER" id="PTHR30231:SF37">
    <property type="entry name" value="EXODEOXYRIBONUCLEASE 10"/>
    <property type="match status" value="1"/>
</dbReference>
<evidence type="ECO:0000259" key="1">
    <source>
        <dbReference type="SMART" id="SM00479"/>
    </source>
</evidence>
<dbReference type="SMART" id="SM00479">
    <property type="entry name" value="EXOIII"/>
    <property type="match status" value="1"/>
</dbReference>
<organism evidence="2 3">
    <name type="scientific">Escherichia phage 121Q</name>
    <dbReference type="NCBI Taxonomy" id="1555202"/>
    <lineage>
        <taxon>Viruses</taxon>
        <taxon>Duplodnaviria</taxon>
        <taxon>Heunggongvirae</taxon>
        <taxon>Uroviricota</taxon>
        <taxon>Caudoviricetes</taxon>
        <taxon>Asteriusvirus</taxon>
        <taxon>Asteriusvirus av121Q</taxon>
    </lineage>
</organism>
<gene>
    <name evidence="2" type="primary">9</name>
    <name evidence="2" type="ORF">PBI_121Q_9</name>
</gene>
<dbReference type="InterPro" id="IPR036397">
    <property type="entry name" value="RNaseH_sf"/>
</dbReference>
<sequence length="272" mass="31757">MTKLNEFLSNVAVLDTETTGVESEDDIIEFSISYPHTSHENIDTIDNYTLRYKPLKDIPPEASAVHFISTEDVANCVGYKDDLDNIDALMGCRKYFVGHNVQFDRRMMVDNEYKYRNSISQYLLDENKWICTLRLAKKMFAEDIEFKNLTLSYLWYKFGCYRDVHRPVNAHAAKDDVFMCYQVLIKLVEIAIERGHIEPNGDIGEQIVTFCNTPMRYQFMPFGKHKGEPMSTVPLNYIEWMITNSDILDASNPNCDKDLVYTFEYEYNTRTN</sequence>
<dbReference type="InterPro" id="IPR024530">
    <property type="entry name" value="QSregVF_b"/>
</dbReference>
<name>A0A097EWW9_9CAUD</name>
<dbReference type="InterPro" id="IPR012337">
    <property type="entry name" value="RNaseH-like_sf"/>
</dbReference>
<reference evidence="2 3" key="1">
    <citation type="submission" date="2014-09" db="EMBL/GenBank/DDBJ databases">
        <authorList>
            <person name="Lapin J.S."/>
            <person name="Pope W.H."/>
            <person name="Hua J."/>
            <person name="Ford M.E."/>
            <person name="Conway J.F."/>
            <person name="Hatfull G.F."/>
            <person name="Hendrix R.W."/>
        </authorList>
    </citation>
    <scope>NUCLEOTIDE SEQUENCE [LARGE SCALE GENOMIC DNA]</scope>
</reference>
<dbReference type="GO" id="GO:0003676">
    <property type="term" value="F:nucleic acid binding"/>
    <property type="evidence" value="ECO:0007669"/>
    <property type="project" value="InterPro"/>
</dbReference>
<accession>A0A097EWW9</accession>
<dbReference type="EMBL" id="KM507819">
    <property type="protein sequence ID" value="AIT13906.1"/>
    <property type="molecule type" value="Genomic_DNA"/>
</dbReference>